<dbReference type="Gene3D" id="3.30.200.20">
    <property type="entry name" value="Phosphorylase Kinase, domain 1"/>
    <property type="match status" value="1"/>
</dbReference>
<feature type="domain" description="Aminoglycoside phosphotransferase" evidence="1">
    <location>
        <begin position="44"/>
        <end position="280"/>
    </location>
</feature>
<name>A0A1N6PY88_9RHOO</name>
<dbReference type="SUPFAM" id="SSF56112">
    <property type="entry name" value="Protein kinase-like (PK-like)"/>
    <property type="match status" value="1"/>
</dbReference>
<keyword evidence="3" id="KW-1185">Reference proteome</keyword>
<dbReference type="PANTHER" id="PTHR21310">
    <property type="entry name" value="AMINOGLYCOSIDE PHOSPHOTRANSFERASE-RELATED-RELATED"/>
    <property type="match status" value="1"/>
</dbReference>
<dbReference type="Pfam" id="PF01636">
    <property type="entry name" value="APH"/>
    <property type="match status" value="1"/>
</dbReference>
<gene>
    <name evidence="2" type="ORF">SAMN05421829_102251</name>
</gene>
<dbReference type="OrthoDB" id="179763at2"/>
<dbReference type="CDD" id="cd05154">
    <property type="entry name" value="ACAD10_11_N-like"/>
    <property type="match status" value="1"/>
</dbReference>
<dbReference type="GO" id="GO:0016301">
    <property type="term" value="F:kinase activity"/>
    <property type="evidence" value="ECO:0007669"/>
    <property type="project" value="UniProtKB-KW"/>
</dbReference>
<protein>
    <submittedName>
        <fullName evidence="2">Predicted kinase, aminoglycoside phosphotransferase (APT) family</fullName>
    </submittedName>
</protein>
<dbReference type="InterPro" id="IPR002575">
    <property type="entry name" value="Aminoglycoside_PTrfase"/>
</dbReference>
<accession>A0A1N6PY88</accession>
<dbReference type="RefSeq" id="WP_076600761.1">
    <property type="nucleotide sequence ID" value="NZ_FTMD01000002.1"/>
</dbReference>
<sequence>MPTVADATAILARFITDQTGAPATVSGLERMPGGFSYETWRMRASWVEAGGPRSAPLIMRKAPRAGLLEPYDASVEFRVLRVLQDSGVPVPRVYWCDAGGELFGTSFYIMEFVDGDVPLPWSDILPEASRPEVHRQFVDALAKLHTFDWEAHGLSFLGVPADRGDPAALALDRCEEVLDRIRLRPYPVLREVIAWLRANRPRSPRLSLIHNDYRMGNFVWREGRIRAVLDWERVFIGDPMADIAFTRIPALAGWCSVSGEMAERYTQQSGIAVDEERVRYWTLLETLKADLVGLTGLKVFADGRSSDLRLLQIGRNVLANNIPAEAAAIGLGA</sequence>
<keyword evidence="2" id="KW-0418">Kinase</keyword>
<dbReference type="Gene3D" id="3.90.1200.10">
    <property type="match status" value="1"/>
</dbReference>
<reference evidence="3" key="1">
    <citation type="submission" date="2017-01" db="EMBL/GenBank/DDBJ databases">
        <authorList>
            <person name="Varghese N."/>
            <person name="Submissions S."/>
        </authorList>
    </citation>
    <scope>NUCLEOTIDE SEQUENCE [LARGE SCALE GENOMIC DNA]</scope>
    <source>
        <strain evidence="3">ATCC 51758</strain>
    </source>
</reference>
<dbReference type="InterPro" id="IPR051678">
    <property type="entry name" value="AGP_Transferase"/>
</dbReference>
<evidence type="ECO:0000259" key="1">
    <source>
        <dbReference type="Pfam" id="PF01636"/>
    </source>
</evidence>
<organism evidence="2 3">
    <name type="scientific">Aromatoleum tolulyticum</name>
    <dbReference type="NCBI Taxonomy" id="34027"/>
    <lineage>
        <taxon>Bacteria</taxon>
        <taxon>Pseudomonadati</taxon>
        <taxon>Pseudomonadota</taxon>
        <taxon>Betaproteobacteria</taxon>
        <taxon>Rhodocyclales</taxon>
        <taxon>Rhodocyclaceae</taxon>
        <taxon>Aromatoleum</taxon>
    </lineage>
</organism>
<dbReference type="EMBL" id="FTMD01000002">
    <property type="protein sequence ID" value="SIQ09252.1"/>
    <property type="molecule type" value="Genomic_DNA"/>
</dbReference>
<dbReference type="PANTHER" id="PTHR21310:SF40">
    <property type="entry name" value="AMINOGLYCOSIDE PHOSPHOTRANSFERASE DOMAIN-CONTAINING PROTEIN-RELATED"/>
    <property type="match status" value="1"/>
</dbReference>
<evidence type="ECO:0000313" key="2">
    <source>
        <dbReference type="EMBL" id="SIQ09252.1"/>
    </source>
</evidence>
<keyword evidence="2" id="KW-0808">Transferase</keyword>
<dbReference type="AlphaFoldDB" id="A0A1N6PY88"/>
<evidence type="ECO:0000313" key="3">
    <source>
        <dbReference type="Proteomes" id="UP000186819"/>
    </source>
</evidence>
<proteinExistence type="predicted"/>
<dbReference type="InterPro" id="IPR011009">
    <property type="entry name" value="Kinase-like_dom_sf"/>
</dbReference>
<dbReference type="InterPro" id="IPR041726">
    <property type="entry name" value="ACAD10_11_N"/>
</dbReference>
<dbReference type="Proteomes" id="UP000186819">
    <property type="component" value="Unassembled WGS sequence"/>
</dbReference>
<dbReference type="STRING" id="34027.SAMN05421829_102251"/>